<accession>A0A2P5CVA3</accession>
<dbReference type="GO" id="GO:0005634">
    <property type="term" value="C:nucleus"/>
    <property type="evidence" value="ECO:0007669"/>
    <property type="project" value="UniProtKB-SubCell"/>
</dbReference>
<dbReference type="PROSITE" id="PS50985">
    <property type="entry name" value="GRAS"/>
    <property type="match status" value="1"/>
</dbReference>
<dbReference type="AlphaFoldDB" id="A0A2P5CVA3"/>
<evidence type="ECO:0000313" key="7">
    <source>
        <dbReference type="Proteomes" id="UP000237105"/>
    </source>
</evidence>
<dbReference type="Pfam" id="PF03514">
    <property type="entry name" value="GRAS"/>
    <property type="match status" value="1"/>
</dbReference>
<feature type="short sequence motif" description="VHIID" evidence="5">
    <location>
        <begin position="307"/>
        <end position="311"/>
    </location>
</feature>
<dbReference type="InterPro" id="IPR005202">
    <property type="entry name" value="TF_GRAS"/>
</dbReference>
<reference evidence="7" key="1">
    <citation type="submission" date="2016-06" db="EMBL/GenBank/DDBJ databases">
        <title>Parallel loss of symbiosis genes in relatives of nitrogen-fixing non-legume Parasponia.</title>
        <authorList>
            <person name="Van Velzen R."/>
            <person name="Holmer R."/>
            <person name="Bu F."/>
            <person name="Rutten L."/>
            <person name="Van Zeijl A."/>
            <person name="Liu W."/>
            <person name="Santuari L."/>
            <person name="Cao Q."/>
            <person name="Sharma T."/>
            <person name="Shen D."/>
            <person name="Roswanjaya Y."/>
            <person name="Wardhani T."/>
            <person name="Kalhor M.S."/>
            <person name="Jansen J."/>
            <person name="Van den Hoogen J."/>
            <person name="Gungor B."/>
            <person name="Hartog M."/>
            <person name="Hontelez J."/>
            <person name="Verver J."/>
            <person name="Yang W.-C."/>
            <person name="Schijlen E."/>
            <person name="Repin R."/>
            <person name="Schilthuizen M."/>
            <person name="Schranz E."/>
            <person name="Heidstra R."/>
            <person name="Miyata K."/>
            <person name="Fedorova E."/>
            <person name="Kohlen W."/>
            <person name="Bisseling T."/>
            <person name="Smit S."/>
            <person name="Geurts R."/>
        </authorList>
    </citation>
    <scope>NUCLEOTIDE SEQUENCE [LARGE SCALE GENOMIC DNA]</scope>
    <source>
        <strain evidence="7">cv. WU1-14</strain>
    </source>
</reference>
<evidence type="ECO:0000256" key="5">
    <source>
        <dbReference type="PROSITE-ProRule" id="PRU01191"/>
    </source>
</evidence>
<comment type="similarity">
    <text evidence="5">Belongs to the GRAS family.</text>
</comment>
<feature type="region of interest" description="Leucine repeat II (LRII)" evidence="5">
    <location>
        <begin position="353"/>
        <end position="385"/>
    </location>
</feature>
<keyword evidence="4" id="KW-0539">Nucleus</keyword>
<evidence type="ECO:0000256" key="4">
    <source>
        <dbReference type="ARBA" id="ARBA00023242"/>
    </source>
</evidence>
<comment type="subcellular location">
    <subcellularLocation>
        <location evidence="1">Nucleus</location>
    </subcellularLocation>
</comment>
<feature type="region of interest" description="SAW" evidence="5">
    <location>
        <begin position="488"/>
        <end position="564"/>
    </location>
</feature>
<evidence type="ECO:0000256" key="1">
    <source>
        <dbReference type="ARBA" id="ARBA00004123"/>
    </source>
</evidence>
<keyword evidence="2" id="KW-0805">Transcription regulation</keyword>
<comment type="caution">
    <text evidence="6">The sequence shown here is derived from an EMBL/GenBank/DDBJ whole genome shotgun (WGS) entry which is preliminary data.</text>
</comment>
<dbReference type="OrthoDB" id="770224at2759"/>
<dbReference type="STRING" id="3476.A0A2P5CVA3"/>
<gene>
    <name evidence="6" type="primary">PanSCL37</name>
    <name evidence="6" type="ORF">PanWU01x14_121490</name>
</gene>
<organism evidence="6 7">
    <name type="scientific">Parasponia andersonii</name>
    <name type="common">Sponia andersonii</name>
    <dbReference type="NCBI Taxonomy" id="3476"/>
    <lineage>
        <taxon>Eukaryota</taxon>
        <taxon>Viridiplantae</taxon>
        <taxon>Streptophyta</taxon>
        <taxon>Embryophyta</taxon>
        <taxon>Tracheophyta</taxon>
        <taxon>Spermatophyta</taxon>
        <taxon>Magnoliopsida</taxon>
        <taxon>eudicotyledons</taxon>
        <taxon>Gunneridae</taxon>
        <taxon>Pentapetalae</taxon>
        <taxon>rosids</taxon>
        <taxon>fabids</taxon>
        <taxon>Rosales</taxon>
        <taxon>Cannabaceae</taxon>
        <taxon>Parasponia</taxon>
    </lineage>
</organism>
<evidence type="ECO:0000256" key="3">
    <source>
        <dbReference type="ARBA" id="ARBA00023163"/>
    </source>
</evidence>
<dbReference type="EMBL" id="JXTB01000092">
    <property type="protein sequence ID" value="PON64972.1"/>
    <property type="molecule type" value="Genomic_DNA"/>
</dbReference>
<evidence type="ECO:0000313" key="6">
    <source>
        <dbReference type="EMBL" id="PON64972.1"/>
    </source>
</evidence>
<name>A0A2P5CVA3_PARAD</name>
<feature type="short sequence motif" description="LxCxE motif" evidence="5">
    <location>
        <begin position="198"/>
        <end position="202"/>
    </location>
</feature>
<sequence>MEEVNSEYQVHSYGGEKWRDSRATDYLSPDFGCHQDDIPNEGFLFSKYQLKEQQEEKILDYELLNDTRVDIDSPPLETCLEEIAKLGEIPPVISDVEAKKKKGCPISLAALELLKNYGGGVKKMKGERVKEPCNDKTSNEANKLSTDEILRIAGTRFIQSSSQPADHVPSMLSHPFESSFYGLSYEESKDVELVELLLSCAEKVGCEQFERGSKLLNQCYQLCSNSGNPVQRVVHYFCEALRERIDKETGRNIALSSLTQQQFDPDKAMMTLNAQHYAFHQEVPFSQLSLFAGLQAIIENVAEAKKIHIIDLGIRSGLQWTVLMQALASSHESQLELLKITALGTTSKHLIEETGERLSSFAKTMNIPLSFKILMVSDMSHLIEDLFELDADEKVAVYSSFLLRRFLSEPDQLESVMNVIRSLNPCVMVVIEVEANHNSPFFVNRFIEALFYYGALFDCLETFMKRDDENRMISESLYFGQGIRNIVATEGKQRKIRHVTIDVWRSFFARFGMEGAELSSSSLYQAKLIIQKFSCEASCALDVNAKCLIVRWKGTPILSLSVWKFVKY</sequence>
<dbReference type="Proteomes" id="UP000237105">
    <property type="component" value="Unassembled WGS sequence"/>
</dbReference>
<comment type="caution">
    <text evidence="5">Lacks conserved residue(s) required for the propagation of feature annotation.</text>
</comment>
<keyword evidence="3" id="KW-0804">Transcription</keyword>
<proteinExistence type="inferred from homology"/>
<dbReference type="PANTHER" id="PTHR31636">
    <property type="entry name" value="OSJNBA0084A10.13 PROTEIN-RELATED"/>
    <property type="match status" value="1"/>
</dbReference>
<keyword evidence="7" id="KW-1185">Reference proteome</keyword>
<protein>
    <submittedName>
        <fullName evidence="6">GRAS transcription factor</fullName>
    </submittedName>
</protein>
<evidence type="ECO:0000256" key="2">
    <source>
        <dbReference type="ARBA" id="ARBA00023015"/>
    </source>
</evidence>